<dbReference type="PROSITE" id="PS51321">
    <property type="entry name" value="TFIIS_CENTRAL"/>
    <property type="match status" value="1"/>
</dbReference>
<evidence type="ECO:0000313" key="8">
    <source>
        <dbReference type="EMBL" id="CAD9979606.1"/>
    </source>
</evidence>
<dbReference type="Pfam" id="PF01096">
    <property type="entry name" value="Zn_ribbon_TFIIS"/>
    <property type="match status" value="1"/>
</dbReference>
<keyword evidence="2 5" id="KW-0863">Zinc-finger</keyword>
<evidence type="ECO:0000256" key="3">
    <source>
        <dbReference type="ARBA" id="ARBA00022833"/>
    </source>
</evidence>
<keyword evidence="3" id="KW-0862">Zinc</keyword>
<reference evidence="8" key="1">
    <citation type="submission" date="2021-01" db="EMBL/GenBank/DDBJ databases">
        <authorList>
            <person name="Corre E."/>
            <person name="Pelletier E."/>
            <person name="Niang G."/>
            <person name="Scheremetjew M."/>
            <person name="Finn R."/>
            <person name="Kale V."/>
            <person name="Holt S."/>
            <person name="Cochrane G."/>
            <person name="Meng A."/>
            <person name="Brown T."/>
            <person name="Cohen L."/>
        </authorList>
    </citation>
    <scope>NUCLEOTIDE SEQUENCE</scope>
    <source>
        <strain evidence="8">CCMP125</strain>
    </source>
</reference>
<dbReference type="PANTHER" id="PTHR11477:SF0">
    <property type="entry name" value="IP08861P-RELATED"/>
    <property type="match status" value="1"/>
</dbReference>
<evidence type="ECO:0000256" key="4">
    <source>
        <dbReference type="ARBA" id="ARBA00023242"/>
    </source>
</evidence>
<feature type="domain" description="TFIIS central" evidence="7">
    <location>
        <begin position="1"/>
        <end position="51"/>
    </location>
</feature>
<dbReference type="GO" id="GO:0003676">
    <property type="term" value="F:nucleic acid binding"/>
    <property type="evidence" value="ECO:0007669"/>
    <property type="project" value="InterPro"/>
</dbReference>
<name>A0A7S2YJE2_9STRA</name>
<dbReference type="GO" id="GO:0005634">
    <property type="term" value="C:nucleus"/>
    <property type="evidence" value="ECO:0007669"/>
    <property type="project" value="TreeGrafter"/>
</dbReference>
<dbReference type="InterPro" id="IPR001222">
    <property type="entry name" value="Znf_TFIIS"/>
</dbReference>
<evidence type="ECO:0000256" key="2">
    <source>
        <dbReference type="ARBA" id="ARBA00022771"/>
    </source>
</evidence>
<evidence type="ECO:0000259" key="7">
    <source>
        <dbReference type="PROSITE" id="PS51321"/>
    </source>
</evidence>
<dbReference type="EMBL" id="HBHT01028329">
    <property type="protein sequence ID" value="CAD9979606.1"/>
    <property type="molecule type" value="Transcribed_RNA"/>
</dbReference>
<evidence type="ECO:0000256" key="5">
    <source>
        <dbReference type="PROSITE-ProRule" id="PRU00472"/>
    </source>
</evidence>
<proteinExistence type="predicted"/>
<accession>A0A7S2YJE2</accession>
<dbReference type="InterPro" id="IPR003618">
    <property type="entry name" value="TFIIS_cen_dom"/>
</dbReference>
<protein>
    <recommendedName>
        <fullName evidence="9">TFIIS-type domain-containing protein</fullName>
    </recommendedName>
</protein>
<evidence type="ECO:0000259" key="6">
    <source>
        <dbReference type="PROSITE" id="PS51133"/>
    </source>
</evidence>
<dbReference type="AlphaFoldDB" id="A0A7S2YJE2"/>
<dbReference type="PROSITE" id="PS51133">
    <property type="entry name" value="ZF_TFIIS_2"/>
    <property type="match status" value="1"/>
</dbReference>
<dbReference type="GO" id="GO:0008270">
    <property type="term" value="F:zinc ion binding"/>
    <property type="evidence" value="ECO:0007669"/>
    <property type="project" value="UniProtKB-KW"/>
</dbReference>
<dbReference type="SMART" id="SM00440">
    <property type="entry name" value="ZnF_C2C2"/>
    <property type="match status" value="1"/>
</dbReference>
<gene>
    <name evidence="8" type="ORF">APAL1065_LOCUS19032</name>
</gene>
<organism evidence="8">
    <name type="scientific">Entomoneis paludosa</name>
    <dbReference type="NCBI Taxonomy" id="265537"/>
    <lineage>
        <taxon>Eukaryota</taxon>
        <taxon>Sar</taxon>
        <taxon>Stramenopiles</taxon>
        <taxon>Ochrophyta</taxon>
        <taxon>Bacillariophyta</taxon>
        <taxon>Bacillariophyceae</taxon>
        <taxon>Bacillariophycidae</taxon>
        <taxon>Entomoneidaceae</taxon>
        <taxon>Entomoneis</taxon>
    </lineage>
</organism>
<sequence>MTDQIILGQVTSDALVAFKSEDLASAETREARAQEAKKLVDSKRLDWEQANEAKINEMCGIKGELLQASLFTCGRCKSTKTTSTQKQTRSADEPMTVFVFCMNCGKRWKC</sequence>
<keyword evidence="4" id="KW-0539">Nucleus</keyword>
<dbReference type="Gene3D" id="2.20.25.10">
    <property type="match status" value="1"/>
</dbReference>
<dbReference type="GO" id="GO:0006351">
    <property type="term" value="P:DNA-templated transcription"/>
    <property type="evidence" value="ECO:0007669"/>
    <property type="project" value="InterPro"/>
</dbReference>
<dbReference type="SUPFAM" id="SSF57783">
    <property type="entry name" value="Zinc beta-ribbon"/>
    <property type="match status" value="1"/>
</dbReference>
<dbReference type="PANTHER" id="PTHR11477">
    <property type="entry name" value="TRANSCRIPTION FACTOR S-II ZINC FINGER DOMAIN-CONTAINING PROTEIN"/>
    <property type="match status" value="1"/>
</dbReference>
<feature type="domain" description="TFIIS-type" evidence="6">
    <location>
        <begin position="69"/>
        <end position="109"/>
    </location>
</feature>
<evidence type="ECO:0000256" key="1">
    <source>
        <dbReference type="ARBA" id="ARBA00022723"/>
    </source>
</evidence>
<keyword evidence="1" id="KW-0479">Metal-binding</keyword>
<evidence type="ECO:0008006" key="9">
    <source>
        <dbReference type="Google" id="ProtNLM"/>
    </source>
</evidence>